<dbReference type="GO" id="GO:0016616">
    <property type="term" value="F:oxidoreductase activity, acting on the CH-OH group of donors, NAD or NADP as acceptor"/>
    <property type="evidence" value="ECO:0007669"/>
    <property type="project" value="InterPro"/>
</dbReference>
<organism evidence="6 7">
    <name type="scientific">Castanea mollissima</name>
    <name type="common">Chinese chestnut</name>
    <dbReference type="NCBI Taxonomy" id="60419"/>
    <lineage>
        <taxon>Eukaryota</taxon>
        <taxon>Viridiplantae</taxon>
        <taxon>Streptophyta</taxon>
        <taxon>Embryophyta</taxon>
        <taxon>Tracheophyta</taxon>
        <taxon>Spermatophyta</taxon>
        <taxon>Magnoliopsida</taxon>
        <taxon>eudicotyledons</taxon>
        <taxon>Gunneridae</taxon>
        <taxon>Pentapetalae</taxon>
        <taxon>rosids</taxon>
        <taxon>fabids</taxon>
        <taxon>Fagales</taxon>
        <taxon>Fagaceae</taxon>
        <taxon>Castanea</taxon>
    </lineage>
</organism>
<dbReference type="Gene3D" id="3.40.50.720">
    <property type="entry name" value="NAD(P)-binding Rossmann-like Domain"/>
    <property type="match status" value="1"/>
</dbReference>
<gene>
    <name evidence="6" type="ORF">CMV_013177</name>
</gene>
<dbReference type="InterPro" id="IPR036291">
    <property type="entry name" value="NAD(P)-bd_dom_sf"/>
</dbReference>
<keyword evidence="7" id="KW-1185">Reference proteome</keyword>
<dbReference type="Proteomes" id="UP000737018">
    <property type="component" value="Unassembled WGS sequence"/>
</dbReference>
<dbReference type="PANTHER" id="PTHR43490">
    <property type="entry name" value="(+)-NEOMENTHOL DEHYDROGENASE"/>
    <property type="match status" value="1"/>
</dbReference>
<dbReference type="InterPro" id="IPR002347">
    <property type="entry name" value="SDR_fam"/>
</dbReference>
<dbReference type="PRINTS" id="PR00081">
    <property type="entry name" value="GDHRDH"/>
</dbReference>
<protein>
    <recommendedName>
        <fullName evidence="5">Short-chain dehydrogenase/reductase</fullName>
        <ecNumber evidence="5">1.1.1.-</ecNumber>
    </recommendedName>
</protein>
<accession>A0A8J4QYL6</accession>
<comment type="similarity">
    <text evidence="1 4">Belongs to the short-chain dehydrogenases/reductases (SDR) family.</text>
</comment>
<name>A0A8J4QYL6_9ROSI</name>
<dbReference type="EC" id="1.1.1.-" evidence="5"/>
<evidence type="ECO:0000256" key="3">
    <source>
        <dbReference type="ARBA" id="ARBA00023002"/>
    </source>
</evidence>
<evidence type="ECO:0000256" key="5">
    <source>
        <dbReference type="RuleBase" id="RU369024"/>
    </source>
</evidence>
<dbReference type="Pfam" id="PF00106">
    <property type="entry name" value="adh_short"/>
    <property type="match status" value="1"/>
</dbReference>
<dbReference type="GO" id="GO:0016020">
    <property type="term" value="C:membrane"/>
    <property type="evidence" value="ECO:0007669"/>
    <property type="project" value="TreeGrafter"/>
</dbReference>
<dbReference type="InterPro" id="IPR045313">
    <property type="entry name" value="CBR1-like"/>
</dbReference>
<dbReference type="FunFam" id="3.40.50.720:FF:000312">
    <property type="entry name" value="(+)-neomenthol dehydrogenase"/>
    <property type="match status" value="1"/>
</dbReference>
<dbReference type="OrthoDB" id="1933717at2759"/>
<evidence type="ECO:0000313" key="6">
    <source>
        <dbReference type="EMBL" id="KAF3962286.1"/>
    </source>
</evidence>
<sequence>MESSGKHAAERYAVVTGSNKGIGLETVRQLASQGVKVVLTARNEKRGMEALQSLHELGLSNVVFHQLDVLDPVSINSLANFIQEKFGRLDILVNNAGVSGVVVDEEGLKALNIDPSAWLSGEAYKLIELHGVIKTNYEKAEECLNINYYGVKRVTEALLPLLQLSPAGARIVNVSSLRSELKRIPGEHIRKELSDIESLTEKRVEAVLRRFLHDLKENALEDNGWPLMLPAYSISKVTLNAYTRILAKKFPNMCINCVHPGYVKTDINWNTGIMTVEEGARGPVMLALLPDGGPSGCYFDRTEVAEF</sequence>
<dbReference type="PRINTS" id="PR00080">
    <property type="entry name" value="SDRFAMILY"/>
</dbReference>
<comment type="caution">
    <text evidence="6">The sequence shown here is derived from an EMBL/GenBank/DDBJ whole genome shotgun (WGS) entry which is preliminary data.</text>
</comment>
<keyword evidence="3 5" id="KW-0560">Oxidoreductase</keyword>
<dbReference type="AlphaFoldDB" id="A0A8J4QYL6"/>
<reference evidence="6" key="1">
    <citation type="submission" date="2020-03" db="EMBL/GenBank/DDBJ databases">
        <title>Castanea mollissima Vanexum genome sequencing.</title>
        <authorList>
            <person name="Staton M."/>
        </authorList>
    </citation>
    <scope>NUCLEOTIDE SEQUENCE</scope>
    <source>
        <tissue evidence="6">Leaf</tissue>
    </source>
</reference>
<keyword evidence="2 5" id="KW-0521">NADP</keyword>
<dbReference type="PANTHER" id="PTHR43490:SF73">
    <property type="entry name" value="OS07G0685800 PROTEIN"/>
    <property type="match status" value="1"/>
</dbReference>
<proteinExistence type="inferred from homology"/>
<evidence type="ECO:0000256" key="1">
    <source>
        <dbReference type="ARBA" id="ARBA00006484"/>
    </source>
</evidence>
<dbReference type="SUPFAM" id="SSF51735">
    <property type="entry name" value="NAD(P)-binding Rossmann-fold domains"/>
    <property type="match status" value="1"/>
</dbReference>
<evidence type="ECO:0000313" key="7">
    <source>
        <dbReference type="Proteomes" id="UP000737018"/>
    </source>
</evidence>
<dbReference type="EMBL" id="JRKL02001740">
    <property type="protein sequence ID" value="KAF3962286.1"/>
    <property type="molecule type" value="Genomic_DNA"/>
</dbReference>
<dbReference type="CDD" id="cd05324">
    <property type="entry name" value="carb_red_PTCR-like_SDR_c"/>
    <property type="match status" value="1"/>
</dbReference>
<evidence type="ECO:0000256" key="2">
    <source>
        <dbReference type="ARBA" id="ARBA00022857"/>
    </source>
</evidence>
<evidence type="ECO:0000256" key="4">
    <source>
        <dbReference type="RuleBase" id="RU000363"/>
    </source>
</evidence>